<reference evidence="8" key="1">
    <citation type="journal article" date="2023" name="DNA Res.">
        <title>Chromosome-level genome assembly of Phrynocephalus forsythii using third-generation DNA sequencing and Hi-C analysis.</title>
        <authorList>
            <person name="Qi Y."/>
            <person name="Zhao W."/>
            <person name="Zhao Y."/>
            <person name="Niu C."/>
            <person name="Cao S."/>
            <person name="Zhang Y."/>
        </authorList>
    </citation>
    <scope>NUCLEOTIDE SEQUENCE</scope>
    <source>
        <tissue evidence="8">Muscle</tissue>
    </source>
</reference>
<feature type="region of interest" description="Disordered" evidence="6">
    <location>
        <begin position="51"/>
        <end position="83"/>
    </location>
</feature>
<accession>A0A9Q0Y565</accession>
<comment type="caution">
    <text evidence="8">The sequence shown here is derived from an EMBL/GenBank/DDBJ whole genome shotgun (WGS) entry which is preliminary data.</text>
</comment>
<dbReference type="EMBL" id="JAPFRF010000002">
    <property type="protein sequence ID" value="KAJ7342007.1"/>
    <property type="molecule type" value="Genomic_DNA"/>
</dbReference>
<feature type="region of interest" description="Disordered" evidence="6">
    <location>
        <begin position="152"/>
        <end position="227"/>
    </location>
</feature>
<keyword evidence="4" id="KW-0862">Zinc</keyword>
<dbReference type="OrthoDB" id="10066537at2759"/>
<keyword evidence="3 5" id="KW-0863">Zinc-finger</keyword>
<dbReference type="GO" id="GO:0008270">
    <property type="term" value="F:zinc ion binding"/>
    <property type="evidence" value="ECO:0007669"/>
    <property type="project" value="UniProtKB-KW"/>
</dbReference>
<feature type="compositionally biased region" description="Polar residues" evidence="6">
    <location>
        <begin position="174"/>
        <end position="195"/>
    </location>
</feature>
<evidence type="ECO:0000256" key="1">
    <source>
        <dbReference type="ARBA" id="ARBA00022723"/>
    </source>
</evidence>
<evidence type="ECO:0000256" key="5">
    <source>
        <dbReference type="PROSITE-ProRule" id="PRU01371"/>
    </source>
</evidence>
<evidence type="ECO:0000256" key="6">
    <source>
        <dbReference type="SAM" id="MobiDB-lite"/>
    </source>
</evidence>
<evidence type="ECO:0000256" key="3">
    <source>
        <dbReference type="ARBA" id="ARBA00022771"/>
    </source>
</evidence>
<feature type="domain" description="C2HC/C3H-type" evidence="7">
    <location>
        <begin position="120"/>
        <end position="149"/>
    </location>
</feature>
<dbReference type="Pfam" id="PF13913">
    <property type="entry name" value="zf-C2HC_2"/>
    <property type="match status" value="2"/>
</dbReference>
<keyword evidence="2" id="KW-0677">Repeat</keyword>
<name>A0A9Q0Y565_9SAUR</name>
<dbReference type="InterPro" id="IPR049899">
    <property type="entry name" value="Znf_C2HC_C3H"/>
</dbReference>
<dbReference type="Gene3D" id="3.30.160.60">
    <property type="entry name" value="Classic Zinc Finger"/>
    <property type="match status" value="1"/>
</dbReference>
<dbReference type="PANTHER" id="PTHR13555">
    <property type="entry name" value="C2H2 ZINC FINGER CGI-62-RELATED"/>
    <property type="match status" value="1"/>
</dbReference>
<gene>
    <name evidence="8" type="ORF">JRQ81_008376</name>
</gene>
<feature type="domain" description="C2HC/C3H-type" evidence="7">
    <location>
        <begin position="17"/>
        <end position="46"/>
    </location>
</feature>
<evidence type="ECO:0000313" key="8">
    <source>
        <dbReference type="EMBL" id="KAJ7342007.1"/>
    </source>
</evidence>
<proteinExistence type="predicted"/>
<keyword evidence="9" id="KW-1185">Reference proteome</keyword>
<dbReference type="AlphaFoldDB" id="A0A9Q0Y565"/>
<evidence type="ECO:0000313" key="9">
    <source>
        <dbReference type="Proteomes" id="UP001142489"/>
    </source>
</evidence>
<dbReference type="Proteomes" id="UP001142489">
    <property type="component" value="Unassembled WGS sequence"/>
</dbReference>
<evidence type="ECO:0000256" key="4">
    <source>
        <dbReference type="ARBA" id="ARBA00022833"/>
    </source>
</evidence>
<protein>
    <recommendedName>
        <fullName evidence="7">C2HC/C3H-type domain-containing protein</fullName>
    </recommendedName>
</protein>
<feature type="compositionally biased region" description="Polar residues" evidence="6">
    <location>
        <begin position="218"/>
        <end position="227"/>
    </location>
</feature>
<sequence>MSLVGNRASAIDAGSHNLLNCDICGRHFTQDALARHEPICKKVFNKKRKPFNSLKQRLQGTDIPTVKRKPPPKNQPEKKSNWRQHHENFINAIRAAKLATIAMKEGRPLPPPPPPTINPDYIQCPYCMRRFNETAAQRHINFCKEQAARRGFAPGQKGTKMPTGKQAISKKEPTLTSAVGTLLQNRSQDSNSSHPITGHAVEISVGTTHKKAAGSGKESGTSSQDRG</sequence>
<keyword evidence="1" id="KW-0479">Metal-binding</keyword>
<organism evidence="8 9">
    <name type="scientific">Phrynocephalus forsythii</name>
    <dbReference type="NCBI Taxonomy" id="171643"/>
    <lineage>
        <taxon>Eukaryota</taxon>
        <taxon>Metazoa</taxon>
        <taxon>Chordata</taxon>
        <taxon>Craniata</taxon>
        <taxon>Vertebrata</taxon>
        <taxon>Euteleostomi</taxon>
        <taxon>Lepidosauria</taxon>
        <taxon>Squamata</taxon>
        <taxon>Bifurcata</taxon>
        <taxon>Unidentata</taxon>
        <taxon>Episquamata</taxon>
        <taxon>Toxicofera</taxon>
        <taxon>Iguania</taxon>
        <taxon>Acrodonta</taxon>
        <taxon>Agamidae</taxon>
        <taxon>Agaminae</taxon>
        <taxon>Phrynocephalus</taxon>
    </lineage>
</organism>
<evidence type="ECO:0000259" key="7">
    <source>
        <dbReference type="PROSITE" id="PS52027"/>
    </source>
</evidence>
<dbReference type="InterPro" id="IPR026319">
    <property type="entry name" value="ZC2HC1A/B-like"/>
</dbReference>
<evidence type="ECO:0000256" key="2">
    <source>
        <dbReference type="ARBA" id="ARBA00022737"/>
    </source>
</evidence>
<dbReference type="PROSITE" id="PS52027">
    <property type="entry name" value="ZF_C2HC_C3H"/>
    <property type="match status" value="2"/>
</dbReference>
<dbReference type="PANTHER" id="PTHR13555:SF36">
    <property type="entry name" value="ZINC FINGER C2HC DOMAIN-CONTAINING PROTEIN 1B"/>
    <property type="match status" value="1"/>
</dbReference>